<keyword evidence="3" id="KW-0378">Hydrolase</keyword>
<dbReference type="PANTHER" id="PTHR11647">
    <property type="entry name" value="HYDRANTOINASE/DIHYDROPYRIMIDINASE FAMILY MEMBER"/>
    <property type="match status" value="1"/>
</dbReference>
<evidence type="ECO:0000313" key="4">
    <source>
        <dbReference type="Proteomes" id="UP000265431"/>
    </source>
</evidence>
<feature type="region of interest" description="Disordered" evidence="1">
    <location>
        <begin position="1"/>
        <end position="21"/>
    </location>
</feature>
<dbReference type="Pfam" id="PF07969">
    <property type="entry name" value="Amidohydro_3"/>
    <property type="match status" value="1"/>
</dbReference>
<dbReference type="PANTHER" id="PTHR11647:SF1">
    <property type="entry name" value="COLLAPSIN RESPONSE MEDIATOR PROTEIN"/>
    <property type="match status" value="1"/>
</dbReference>
<keyword evidence="4" id="KW-1185">Reference proteome</keyword>
<dbReference type="InterPro" id="IPR013108">
    <property type="entry name" value="Amidohydro_3"/>
</dbReference>
<evidence type="ECO:0000313" key="3">
    <source>
        <dbReference type="EMBL" id="RIJ24603.1"/>
    </source>
</evidence>
<dbReference type="SUPFAM" id="SSF51338">
    <property type="entry name" value="Composite domain of metallo-dependent hydrolases"/>
    <property type="match status" value="1"/>
</dbReference>
<comment type="caution">
    <text evidence="3">The sequence shown here is derived from an EMBL/GenBank/DDBJ whole genome shotgun (WGS) entry which is preliminary data.</text>
</comment>
<dbReference type="Proteomes" id="UP000265431">
    <property type="component" value="Unassembled WGS sequence"/>
</dbReference>
<gene>
    <name evidence="3" type="ORF">D1224_10365</name>
</gene>
<feature type="domain" description="Amidohydrolase 3" evidence="2">
    <location>
        <begin position="68"/>
        <end position="558"/>
    </location>
</feature>
<dbReference type="Gene3D" id="3.20.20.140">
    <property type="entry name" value="Metal-dependent hydrolases"/>
    <property type="match status" value="2"/>
</dbReference>
<proteinExistence type="predicted"/>
<dbReference type="SUPFAM" id="SSF51556">
    <property type="entry name" value="Metallo-dependent hydrolases"/>
    <property type="match status" value="1"/>
</dbReference>
<evidence type="ECO:0000256" key="1">
    <source>
        <dbReference type="SAM" id="MobiDB-lite"/>
    </source>
</evidence>
<protein>
    <submittedName>
        <fullName evidence="3">Amidohydrolase</fullName>
    </submittedName>
</protein>
<sequence>MCATHSLPLRPGISTNKNKTRGKRPMYDLIIRNGTVVDGSGLPGYQADVAVKGNRIAKIGKIAETADKEVDASGKIVAPGFIDPHTHFDAQLLWDGAAKPALSHGVTTIVPGNCSLSLAPLKADHRMRLVGMFNQIEEMPYKAFREGVVWDWETFSEYITRIRKGLAINVAPLVGHSVIRLWVMNDAATERTATDAEIAEMQDVLRECLDAGAAGLSTSYVDMDETLQPVPSRYADAREVEALAAVLGEYGRMLQIVPEFYDPDLTIARLDQLAELSIKYQIPTTFSPLFVNSDNVDAVDRVMNRVDEQFTRGARVWPQVQTRPIDISFSFAVPSLLFIRYPNWYRIMRFGTPEEIKAHFADPENRKARAAEVADANGLWEKLVLRQVKTEANQKYVGQTLAGIAADRGVTPVEAMIDISVEEDLEAHFLAADMGHNDDEKVVRLLKHPRVHIGASDGGAHILSFSTYGDTGYLFAHFVRDLKTMRLEDAVKKITSDTASIWGIPERGLLRAGYIADITVFDARTVDRGVEKFVQDVPGDGSRYVRDSHGVDTVIVGGGIAWSAKGGYQEARGAVLPGEAADRPQLVAAE</sequence>
<dbReference type="InterPro" id="IPR050378">
    <property type="entry name" value="Metallo-dep_Hydrolases_sf"/>
</dbReference>
<organism evidence="3 4">
    <name type="scientific">Henriciella barbarensis</name>
    <dbReference type="NCBI Taxonomy" id="86342"/>
    <lineage>
        <taxon>Bacteria</taxon>
        <taxon>Pseudomonadati</taxon>
        <taxon>Pseudomonadota</taxon>
        <taxon>Alphaproteobacteria</taxon>
        <taxon>Hyphomonadales</taxon>
        <taxon>Hyphomonadaceae</taxon>
        <taxon>Henriciella</taxon>
    </lineage>
</organism>
<dbReference type="GO" id="GO:0005829">
    <property type="term" value="C:cytosol"/>
    <property type="evidence" value="ECO:0007669"/>
    <property type="project" value="TreeGrafter"/>
</dbReference>
<dbReference type="GO" id="GO:0016812">
    <property type="term" value="F:hydrolase activity, acting on carbon-nitrogen (but not peptide) bonds, in cyclic amides"/>
    <property type="evidence" value="ECO:0007669"/>
    <property type="project" value="TreeGrafter"/>
</dbReference>
<dbReference type="InterPro" id="IPR011059">
    <property type="entry name" value="Metal-dep_hydrolase_composite"/>
</dbReference>
<evidence type="ECO:0000259" key="2">
    <source>
        <dbReference type="Pfam" id="PF07969"/>
    </source>
</evidence>
<dbReference type="AlphaFoldDB" id="A0A399R0Z3"/>
<dbReference type="OrthoDB" id="9815027at2"/>
<accession>A0A399R0Z3</accession>
<name>A0A399R0Z3_9PROT</name>
<dbReference type="EMBL" id="QWGB01000005">
    <property type="protein sequence ID" value="RIJ24603.1"/>
    <property type="molecule type" value="Genomic_DNA"/>
</dbReference>
<dbReference type="InterPro" id="IPR032466">
    <property type="entry name" value="Metal_Hydrolase"/>
</dbReference>
<reference evidence="3 4" key="1">
    <citation type="submission" date="2018-08" db="EMBL/GenBank/DDBJ databases">
        <title>Henriciella mobilis sp. nov., isolated from seawater.</title>
        <authorList>
            <person name="Cheng H."/>
            <person name="Wu Y.-H."/>
            <person name="Xu X.-W."/>
            <person name="Guo L.-L."/>
        </authorList>
    </citation>
    <scope>NUCLEOTIDE SEQUENCE [LARGE SCALE GENOMIC DNA]</scope>
    <source>
        <strain evidence="3 4">CCUG66934</strain>
    </source>
</reference>